<dbReference type="Pfam" id="PF00646">
    <property type="entry name" value="F-box"/>
    <property type="match status" value="1"/>
</dbReference>
<proteinExistence type="predicted"/>
<evidence type="ECO:0000259" key="1">
    <source>
        <dbReference type="Pfam" id="PF00646"/>
    </source>
</evidence>
<evidence type="ECO:0008006" key="6">
    <source>
        <dbReference type="Google" id="ProtNLM"/>
    </source>
</evidence>
<dbReference type="InterPro" id="IPR036047">
    <property type="entry name" value="F-box-like_dom_sf"/>
</dbReference>
<feature type="domain" description="KIB1-4 beta-propeller" evidence="2">
    <location>
        <begin position="526"/>
        <end position="779"/>
    </location>
</feature>
<dbReference type="InterPro" id="IPR055357">
    <property type="entry name" value="LRR_At1g61320_AtMIF1"/>
</dbReference>
<dbReference type="SUPFAM" id="SSF81383">
    <property type="entry name" value="F-box domain"/>
    <property type="match status" value="1"/>
</dbReference>
<evidence type="ECO:0000313" key="5">
    <source>
        <dbReference type="Proteomes" id="UP000026961"/>
    </source>
</evidence>
<protein>
    <recommendedName>
        <fullName evidence="6">DUF295 domain-containing protein</fullName>
    </recommendedName>
</protein>
<feature type="domain" description="At1g61320/AtMIF1 LRR" evidence="3">
    <location>
        <begin position="941"/>
        <end position="983"/>
    </location>
</feature>
<dbReference type="InterPro" id="IPR001810">
    <property type="entry name" value="F-box_dom"/>
</dbReference>
<name>A0A0D9YFN2_9ORYZ</name>
<feature type="domain" description="KIB1-4 beta-propeller" evidence="2">
    <location>
        <begin position="52"/>
        <end position="327"/>
    </location>
</feature>
<dbReference type="Gene3D" id="1.20.1280.50">
    <property type="match status" value="1"/>
</dbReference>
<feature type="domain" description="KIB1-4 beta-propeller" evidence="2">
    <location>
        <begin position="1223"/>
        <end position="1524"/>
    </location>
</feature>
<accession>A0A0D9YFN2</accession>
<feature type="domain" description="KIB1-4 beta-propeller" evidence="2">
    <location>
        <begin position="1660"/>
        <end position="1963"/>
    </location>
</feature>
<dbReference type="Gramene" id="OGLUM01G36920.1">
    <property type="protein sequence ID" value="OGLUM01G36920.1"/>
    <property type="gene ID" value="OGLUM01G36920"/>
</dbReference>
<dbReference type="Pfam" id="PF03478">
    <property type="entry name" value="Beta-prop_KIB1-4"/>
    <property type="match status" value="4"/>
</dbReference>
<feature type="domain" description="F-box" evidence="1">
    <location>
        <begin position="876"/>
        <end position="907"/>
    </location>
</feature>
<keyword evidence="5" id="KW-1185">Reference proteome</keyword>
<evidence type="ECO:0000259" key="2">
    <source>
        <dbReference type="Pfam" id="PF03478"/>
    </source>
</evidence>
<evidence type="ECO:0000313" key="4">
    <source>
        <dbReference type="EnsemblPlants" id="OGLUM01G36920.1"/>
    </source>
</evidence>
<dbReference type="Proteomes" id="UP000026961">
    <property type="component" value="Chromosome 1"/>
</dbReference>
<dbReference type="EnsemblPlants" id="OGLUM01G36920.1">
    <property type="protein sequence ID" value="OGLUM01G36920.1"/>
    <property type="gene ID" value="OGLUM01G36920"/>
</dbReference>
<reference evidence="4" key="3">
    <citation type="submission" date="2018-05" db="EMBL/GenBank/DDBJ databases">
        <title>OgluRS3 (Oryza glumaepatula Reference Sequence Version 3).</title>
        <authorList>
            <person name="Zhang J."/>
            <person name="Kudrna D."/>
            <person name="Lee S."/>
            <person name="Talag J."/>
            <person name="Welchert J."/>
            <person name="Wing R.A."/>
        </authorList>
    </citation>
    <scope>NUCLEOTIDE SEQUENCE [LARGE SCALE GENOMIC DNA]</scope>
</reference>
<dbReference type="Pfam" id="PF23622">
    <property type="entry name" value="LRR_At1g61320_AtMIF1"/>
    <property type="match status" value="2"/>
</dbReference>
<reference evidence="4" key="2">
    <citation type="submission" date="2015-04" db="UniProtKB">
        <authorList>
            <consortium name="EnsemblPlants"/>
        </authorList>
    </citation>
    <scope>IDENTIFICATION</scope>
</reference>
<dbReference type="InterPro" id="IPR005174">
    <property type="entry name" value="KIB1-4_b-propeller"/>
</dbReference>
<dbReference type="PANTHER" id="PTHR33110:SF125">
    <property type="entry name" value="OS05G0570350 PROTEIN"/>
    <property type="match status" value="1"/>
</dbReference>
<dbReference type="PANTHER" id="PTHR33110">
    <property type="entry name" value="F-BOX/KELCH-REPEAT PROTEIN-RELATED"/>
    <property type="match status" value="1"/>
</dbReference>
<reference evidence="4" key="1">
    <citation type="submission" date="2013-08" db="EMBL/GenBank/DDBJ databases">
        <title>Oryza genome evolution.</title>
        <authorList>
            <person name="Wing R.A."/>
            <person name="Panaud O."/>
            <person name="Oliveira A.C."/>
        </authorList>
    </citation>
    <scope>NUCLEOTIDE SEQUENCE</scope>
</reference>
<feature type="domain" description="At1g61320/AtMIF1 LRR" evidence="3">
    <location>
        <begin position="1061"/>
        <end position="1170"/>
    </location>
</feature>
<sequence>MAASPPWANLIGALVREIATRLPCKFDRVHFAAVCRSWRESLEQLAPLPRDYATHPAVVPDWVRYARYIGAYDDGWVFLSTAPPQGPQHHLLLDTYQFDRHINLPDAFIEHHTGALLPLSIVAAALSFYPDVDGRCVFAGIINVGPVPQGRPMIAFWRIFDPVVPGLFSGPLNPRREWDAVDVVHHHGAFHFLTQGEHIIVAKPEFHYWCPVPAMPQVDWEFRCFPSNRRGYNQQHVKARYLVKSREDLLMVVRCSPHPGQPTSAFKVFRMVPSQRARCRQYIWQRVPSLGGRMLFVGRGCSRSYEADHYPAGIAGGIYFFDDGFIQDPRLREMDGITWPHGGALLPGTRRIELLPPSPVVVAAPTSIACVAVVASIRAATPLLMSRNVAYRLSLNGRTSPVTSHRWNSPPLGDVVVLHPSSQAPARRLAAPQPATTSATAAARLSRYCAGAESPRQTLRASARAVVGEIANHLPCEFDCVHFAAVCRSWRASLEQQAALPLPPALPVLILPLAERPAVSCVLSNCAIHPAVLPEWPHDARYIGAYDDGWVILSIAPPRDSRPHIDLPTEFIAQQDGAPGQEWQLPFSIVAATLSSQPDVDGCVFAGIISVDPVPRGQRTIGFWRASDRVIPHLFQTHNPPWDVEDVPSISSPKGSTSCHGPDFHGGDPVDWEMRAFEHIGREYDQYVEARYLVESREDLLMVVRCSPYPGQPTSEFRVFRMAQAGPDDVFPYQHYVWLELPSLEGRMLFVGRGCSRSYDADQYPGFEGGVYFFDDDIQDPAMLPLGVATLFSFNDCGKWTKNTCLHGGALLPGDRLHPPRWKRSSDLKKEEASSTPTMGLQRLLSIQRNQQRRRRKILARNESAASANKQKGCSIPDLPEDIWRHIHSLMPMRDAARAACLSHSFLCSWRCYPNLTFNKYVFRPKAFTYGGDISHRIDSILGNHSGIGVKTLKLELSGTAYHNLDNWLQVAVTPGIEELTLMRFSCLRVHGCVRLKLIESKVPNLSTLDLSGKAELLLGETLQMKNLSTRHPNVVCYARSELPSSMPNIDTLALSFYDEVTNDPMKHESILGHSSKSHLRQMAEDHHCHLKNVEITGFSSAKSLVELTCYILKNSVSLECLTLDTLYPYDFRCSDERFDRCRTMRNSILREARRALVAIGRYIEDKIANRLPCVYDRVHLAGVCRPWRESLERLPPLHPPPKLPYLILPLAEQPAFSCVLSGGATHPFFVPERIRHACYFGSYDGGWAFLSTLHPQANRVYFLANLAGTSGTFNLPNRIQLEREALELAPEEKPLLHRLVIYTATLSSDPFMDGCVVAGLIDDQAPIPGYRRQKIAFWQIEDRVVVGYFYMGEACWDAVDVVRHNGAFHFLTKGEDIIVGNPVFAEAGAPPQVQWEYRCFSSQGRGYDGQHVVARYLVESSGELLMVVRCSPRPGEFTSAFKVFRMAQPEEDDDAPSLDGRTMLFVGRPCSRSDGDVVRYIWRELPSLEGRMLFVGRGCSRSYDADQYPGFEGGIYFFDHRIAGQLGDAPAQYPCRDCGKWTGKPALQVDRCFPDSVRAFLEKPLNETLLKENVATSRAPLLRRASQLRLGVRRAALGNFQELLDIANRLPCVYDRVHLAGVCRPWREHLERLPPLLPPPKLPYLILPLAEQPAFSCVLSDGATHPFFVPEWIRHACYFGSYDGGRAFGYRDYFLTNLHQTPNTFVLPVWIQLDREEPVLRPRQKRPRPRDPLFINAATLSSDPFMDGCVVAGFVNNCAPVPGHHRQKIAFWRIDDKVVIGYFFMEDACWDAVDVVRHNGAFHFLTNGQHIVVGNPGFDDEANAPPQVQWEYRCFSSQGRGYDGQHVVARYLVESSGELLMVVRCSPRPGESTSAFKVFRMAQPEEDDDGDGDAPLLDGRTMLFVGDPCSRSDGDVVRYIWRELPSLEGRMLFVGRGCSRSYNTDQYPGFEGGVYFFDHRIPGQGGGAPALYPCRDCGKWTGKPALQVELCFPEQDPSNYSSQVWLLNGSVRASLVLLKSY</sequence>
<organism evidence="4">
    <name type="scientific">Oryza glumipatula</name>
    <dbReference type="NCBI Taxonomy" id="40148"/>
    <lineage>
        <taxon>Eukaryota</taxon>
        <taxon>Viridiplantae</taxon>
        <taxon>Streptophyta</taxon>
        <taxon>Embryophyta</taxon>
        <taxon>Tracheophyta</taxon>
        <taxon>Spermatophyta</taxon>
        <taxon>Magnoliopsida</taxon>
        <taxon>Liliopsida</taxon>
        <taxon>Poales</taxon>
        <taxon>Poaceae</taxon>
        <taxon>BOP clade</taxon>
        <taxon>Oryzoideae</taxon>
        <taxon>Oryzeae</taxon>
        <taxon>Oryzinae</taxon>
        <taxon>Oryza</taxon>
    </lineage>
</organism>
<evidence type="ECO:0000259" key="3">
    <source>
        <dbReference type="Pfam" id="PF23622"/>
    </source>
</evidence>